<evidence type="ECO:0000256" key="4">
    <source>
        <dbReference type="ARBA" id="ARBA00023239"/>
    </source>
</evidence>
<dbReference type="PANTHER" id="PTHR35039">
    <property type="entry name" value="3-KETO-L-GULONATE-6-PHOSPHATE DECARBOXYLASE SGBH-RELATED"/>
    <property type="match status" value="1"/>
</dbReference>
<dbReference type="SMART" id="SM00934">
    <property type="entry name" value="OMPdecase"/>
    <property type="match status" value="1"/>
</dbReference>
<proteinExistence type="inferred from homology"/>
<feature type="domain" description="Orotidine 5'-phosphate decarboxylase" evidence="6">
    <location>
        <begin position="6"/>
        <end position="205"/>
    </location>
</feature>
<dbReference type="PANTHER" id="PTHR35039:SF3">
    <property type="entry name" value="3-KETO-L-GULONATE-6-PHOSPHATE DECARBOXYLASE SGBH-RELATED"/>
    <property type="match status" value="1"/>
</dbReference>
<comment type="catalytic activity">
    <reaction evidence="1">
        <text>D-ribulose 5-phosphate + formaldehyde = D-arabino-hex-3-ulose 6-phosphate</text>
        <dbReference type="Rhea" id="RHEA:25201"/>
        <dbReference type="ChEBI" id="CHEBI:16842"/>
        <dbReference type="ChEBI" id="CHEBI:58121"/>
        <dbReference type="ChEBI" id="CHEBI:58542"/>
        <dbReference type="EC" id="4.1.2.43"/>
    </reaction>
</comment>
<evidence type="ECO:0000313" key="7">
    <source>
        <dbReference type="EMBL" id="SVC27425.1"/>
    </source>
</evidence>
<evidence type="ECO:0000256" key="1">
    <source>
        <dbReference type="ARBA" id="ARBA00000718"/>
    </source>
</evidence>
<dbReference type="InterPro" id="IPR013785">
    <property type="entry name" value="Aldolase_TIM"/>
</dbReference>
<dbReference type="NCBIfam" id="TIGR03128">
    <property type="entry name" value="RuMP_HxlA"/>
    <property type="match status" value="1"/>
</dbReference>
<gene>
    <name evidence="7" type="ORF">METZ01_LOCUS280279</name>
</gene>
<keyword evidence="4" id="KW-0456">Lyase</keyword>
<dbReference type="EMBL" id="UINC01082553">
    <property type="protein sequence ID" value="SVC27425.1"/>
    <property type="molecule type" value="Genomic_DNA"/>
</dbReference>
<dbReference type="InterPro" id="IPR017553">
    <property type="entry name" value="3-hexulose-6-phosphate_synth"/>
</dbReference>
<dbReference type="GO" id="GO:0006207">
    <property type="term" value="P:'de novo' pyrimidine nucleobase biosynthetic process"/>
    <property type="evidence" value="ECO:0007669"/>
    <property type="project" value="InterPro"/>
</dbReference>
<dbReference type="FunFam" id="3.20.20.70:FF:000022">
    <property type="entry name" value="3-keto-L-gulonate-6-phosphate decarboxylase UlaD"/>
    <property type="match status" value="1"/>
</dbReference>
<dbReference type="EC" id="4.1.2.43" evidence="3"/>
<dbReference type="InterPro" id="IPR011060">
    <property type="entry name" value="RibuloseP-bd_barrel"/>
</dbReference>
<dbReference type="InterPro" id="IPR001754">
    <property type="entry name" value="OMPdeCOase_dom"/>
</dbReference>
<evidence type="ECO:0000256" key="2">
    <source>
        <dbReference type="ARBA" id="ARBA00006350"/>
    </source>
</evidence>
<reference evidence="7" key="1">
    <citation type="submission" date="2018-05" db="EMBL/GenBank/DDBJ databases">
        <authorList>
            <person name="Lanie J.A."/>
            <person name="Ng W.-L."/>
            <person name="Kazmierczak K.M."/>
            <person name="Andrzejewski T.M."/>
            <person name="Davidsen T.M."/>
            <person name="Wayne K.J."/>
            <person name="Tettelin H."/>
            <person name="Glass J.I."/>
            <person name="Rusch D."/>
            <person name="Podicherti R."/>
            <person name="Tsui H.-C.T."/>
            <person name="Winkler M.E."/>
        </authorList>
    </citation>
    <scope>NUCLEOTIDE SEQUENCE</scope>
</reference>
<comment type="similarity">
    <text evidence="2">Belongs to the HPS/KGPDC family. HPS subfamily.</text>
</comment>
<dbReference type="Pfam" id="PF00215">
    <property type="entry name" value="OMPdecase"/>
    <property type="match status" value="1"/>
</dbReference>
<accession>A0A382KV39</accession>
<dbReference type="SUPFAM" id="SSF51366">
    <property type="entry name" value="Ribulose-phoshate binding barrel"/>
    <property type="match status" value="1"/>
</dbReference>
<protein>
    <recommendedName>
        <fullName evidence="3">3-hexulose-6-phosphate synthase</fullName>
        <ecNumber evidence="3">4.1.2.43</ecNumber>
    </recommendedName>
</protein>
<dbReference type="GO" id="GO:0019854">
    <property type="term" value="P:L-ascorbic acid catabolic process"/>
    <property type="evidence" value="ECO:0007669"/>
    <property type="project" value="TreeGrafter"/>
</dbReference>
<dbReference type="AlphaFoldDB" id="A0A382KV39"/>
<dbReference type="InterPro" id="IPR041710">
    <property type="entry name" value="HPS/KGPDC"/>
</dbReference>
<name>A0A382KV39_9ZZZZ</name>
<sequence>MEIPMKLQLAVDTTVLDDALKLVDDLQGLVEIVEVGTPLILKEGSKAIREIKQRHGGQAVLADFKIMDAGACEAEIAFEAGADIVSVLGAANDITIQDAIEKAHQGDRQIMADLIAVEDVTGRANLLNEMHVDYVCVHTASDIPHQNPTDDLAAVRGVLTDVGIAVAGGVDPEIAKKCAAYHPDIVVVGSYITGSTDPCRAARDIRSSFRFEQ</sequence>
<keyword evidence="5" id="KW-0119">Carbohydrate metabolism</keyword>
<dbReference type="GO" id="GO:0004590">
    <property type="term" value="F:orotidine-5'-phosphate decarboxylase activity"/>
    <property type="evidence" value="ECO:0007669"/>
    <property type="project" value="InterPro"/>
</dbReference>
<dbReference type="CDD" id="cd04726">
    <property type="entry name" value="KGPDC_HPS"/>
    <property type="match status" value="1"/>
</dbReference>
<organism evidence="7">
    <name type="scientific">marine metagenome</name>
    <dbReference type="NCBI Taxonomy" id="408172"/>
    <lineage>
        <taxon>unclassified sequences</taxon>
        <taxon>metagenomes</taxon>
        <taxon>ecological metagenomes</taxon>
    </lineage>
</organism>
<evidence type="ECO:0000256" key="3">
    <source>
        <dbReference type="ARBA" id="ARBA00012890"/>
    </source>
</evidence>
<dbReference type="Gene3D" id="3.20.20.70">
    <property type="entry name" value="Aldolase class I"/>
    <property type="match status" value="1"/>
</dbReference>
<dbReference type="GO" id="GO:0043801">
    <property type="term" value="F:hexulose-6-phosphate synthase activity"/>
    <property type="evidence" value="ECO:0007669"/>
    <property type="project" value="UniProtKB-EC"/>
</dbReference>
<dbReference type="GO" id="GO:0033982">
    <property type="term" value="F:3-dehydro-L-gulonate-6-phosphate decarboxylase activity"/>
    <property type="evidence" value="ECO:0007669"/>
    <property type="project" value="TreeGrafter"/>
</dbReference>
<evidence type="ECO:0000256" key="5">
    <source>
        <dbReference type="ARBA" id="ARBA00023277"/>
    </source>
</evidence>
<evidence type="ECO:0000259" key="6">
    <source>
        <dbReference type="SMART" id="SM00934"/>
    </source>
</evidence>